<dbReference type="EMBL" id="NHRY01000128">
    <property type="protein sequence ID" value="PPQ34162.1"/>
    <property type="molecule type" value="Genomic_DNA"/>
</dbReference>
<dbReference type="RefSeq" id="WP_104519150.1">
    <property type="nucleotide sequence ID" value="NZ_NHRY01000128.1"/>
</dbReference>
<evidence type="ECO:0008006" key="5">
    <source>
        <dbReference type="Google" id="ProtNLM"/>
    </source>
</evidence>
<dbReference type="Gene3D" id="3.40.50.300">
    <property type="entry name" value="P-loop containing nucleotide triphosphate hydrolases"/>
    <property type="match status" value="1"/>
</dbReference>
<comment type="caution">
    <text evidence="3">The sequence shown here is derived from an EMBL/GenBank/DDBJ whole genome shotgun (WGS) entry which is preliminary data.</text>
</comment>
<feature type="coiled-coil region" evidence="1">
    <location>
        <begin position="47"/>
        <end position="85"/>
    </location>
</feature>
<dbReference type="AlphaFoldDB" id="A0A2S6NHP6"/>
<evidence type="ECO:0000256" key="2">
    <source>
        <dbReference type="SAM" id="MobiDB-lite"/>
    </source>
</evidence>
<feature type="coiled-coil region" evidence="1">
    <location>
        <begin position="373"/>
        <end position="407"/>
    </location>
</feature>
<reference evidence="3 4" key="1">
    <citation type="journal article" date="2018" name="Arch. Microbiol.">
        <title>New insights into the metabolic potential of the phototrophic purple bacterium Rhodopila globiformis DSM 161(T) from its draft genome sequence and evidence for a vanadium-dependent nitrogenase.</title>
        <authorList>
            <person name="Imhoff J.F."/>
            <person name="Rahn T."/>
            <person name="Kunzel S."/>
            <person name="Neulinger S.C."/>
        </authorList>
    </citation>
    <scope>NUCLEOTIDE SEQUENCE [LARGE SCALE GENOMIC DNA]</scope>
    <source>
        <strain evidence="3 4">DSM 161</strain>
    </source>
</reference>
<feature type="coiled-coil region" evidence="1">
    <location>
        <begin position="122"/>
        <end position="171"/>
    </location>
</feature>
<evidence type="ECO:0000313" key="4">
    <source>
        <dbReference type="Proteomes" id="UP000239724"/>
    </source>
</evidence>
<dbReference type="OrthoDB" id="9781481at2"/>
<feature type="coiled-coil region" evidence="1">
    <location>
        <begin position="203"/>
        <end position="280"/>
    </location>
</feature>
<dbReference type="SUPFAM" id="SSF52540">
    <property type="entry name" value="P-loop containing nucleoside triphosphate hydrolases"/>
    <property type="match status" value="1"/>
</dbReference>
<evidence type="ECO:0000313" key="3">
    <source>
        <dbReference type="EMBL" id="PPQ34162.1"/>
    </source>
</evidence>
<dbReference type="InterPro" id="IPR027417">
    <property type="entry name" value="P-loop_NTPase"/>
</dbReference>
<keyword evidence="4" id="KW-1185">Reference proteome</keyword>
<feature type="region of interest" description="Disordered" evidence="2">
    <location>
        <begin position="1"/>
        <end position="20"/>
    </location>
</feature>
<dbReference type="Proteomes" id="UP000239724">
    <property type="component" value="Unassembled WGS sequence"/>
</dbReference>
<sequence length="810" mass="91826">MSGANEEATTVDAGQTSAANALDVNAAARLKQLDAREQSLAAREQALKDCEQQVNDQAGALKEREEEVEAAKTKVQRDLADLARRQKQAAETESSLEVRSRDVAHREIEASEGFASKNREALGALTKAHASLRAEVERLQAELDAGRLKGVEDLEKRLADERRTRTEALDAELEAERKRHLAKLAAEGAAQDAALGEQRARFAKEQQSALEEIERERVRLADLEAELRRGLGDLRGKEEDLAGYRAGIERSIEERARDQVTSLERQLDALREDHRRDRDLVISLESQLAASRDLLARFGDDPAEIEKRIAQQSKKISDLEKELLRRPSASDKELLVTLQEQERAWAAERDRLVRELTQFKAEQSRWLTGVADLEQQRERREVAERRLEVLAGEMEKYKADVDRMRALYERPEERAARVGAIEEPWRTDFKRAEGSTPKELDWLNSITAACESSGMRFPKRLIQAFHTSLKAAELSPLTVLAGVSGTGKSELPRLYSRFGGLAFLSLAVQPNWDSPQSLFGFFNSVDNRFNATTVLRAMVQAQHDRHHETYKNGLSDRLLLVLLDEMNLAHVEQYFSDLLSRLEQRRGESRDVTLDIDLGAGTPPYPLRLGRNVLWVGTMNEDETTKALSDKVVDRSNLLYFPRPRELHSRKEVILGPESPLLAESAWREWVQFRSPFTSDELKPFKEGLQEINSRLEYVGRALGHRVWQSVEYYMANHPEVIDARARQDADALQRTLRRAYEDQLVLKVMPKLRGIETTGDSKRNCLDPIRKQLDSADMGLGLSDDFDIACRVGHGAFVWNSARYLENAE</sequence>
<accession>A0A2S6NHP6</accession>
<organism evidence="3 4">
    <name type="scientific">Rhodopila globiformis</name>
    <name type="common">Rhodopseudomonas globiformis</name>
    <dbReference type="NCBI Taxonomy" id="1071"/>
    <lineage>
        <taxon>Bacteria</taxon>
        <taxon>Pseudomonadati</taxon>
        <taxon>Pseudomonadota</taxon>
        <taxon>Alphaproteobacteria</taxon>
        <taxon>Acetobacterales</taxon>
        <taxon>Acetobacteraceae</taxon>
        <taxon>Rhodopila</taxon>
    </lineage>
</organism>
<keyword evidence="1" id="KW-0175">Coiled coil</keyword>
<evidence type="ECO:0000256" key="1">
    <source>
        <dbReference type="SAM" id="Coils"/>
    </source>
</evidence>
<name>A0A2S6NHP6_RHOGL</name>
<protein>
    <recommendedName>
        <fullName evidence="5">ATPase dynein-related AAA domain-containing protein</fullName>
    </recommendedName>
</protein>
<gene>
    <name evidence="3" type="ORF">CCS01_12335</name>
</gene>
<proteinExistence type="predicted"/>